<evidence type="ECO:0000256" key="3">
    <source>
        <dbReference type="ARBA" id="ARBA00008335"/>
    </source>
</evidence>
<feature type="transmembrane region" description="Helical" evidence="9">
    <location>
        <begin position="97"/>
        <end position="118"/>
    </location>
</feature>
<feature type="region of interest" description="Disordered" evidence="8">
    <location>
        <begin position="1"/>
        <end position="79"/>
    </location>
</feature>
<accession>E9E0W4</accession>
<dbReference type="GO" id="GO:0005886">
    <property type="term" value="C:plasma membrane"/>
    <property type="evidence" value="ECO:0007669"/>
    <property type="project" value="UniProtKB-SubCell"/>
</dbReference>
<keyword evidence="7 9" id="KW-0472">Membrane</keyword>
<dbReference type="Proteomes" id="UP000002499">
    <property type="component" value="Unassembled WGS sequence"/>
</dbReference>
<dbReference type="FunFam" id="1.20.1250.20:FF:000082">
    <property type="entry name" value="MFS multidrug transporter, putative"/>
    <property type="match status" value="2"/>
</dbReference>
<evidence type="ECO:0000256" key="5">
    <source>
        <dbReference type="ARBA" id="ARBA00022692"/>
    </source>
</evidence>
<dbReference type="eggNOG" id="KOG0255">
    <property type="taxonomic scope" value="Eukaryota"/>
</dbReference>
<keyword evidence="4" id="KW-1003">Cell membrane</keyword>
<feature type="transmembrane region" description="Helical" evidence="9">
    <location>
        <begin position="483"/>
        <end position="506"/>
    </location>
</feature>
<feature type="transmembrane region" description="Helical" evidence="9">
    <location>
        <begin position="253"/>
        <end position="273"/>
    </location>
</feature>
<feature type="transmembrane region" description="Helical" evidence="9">
    <location>
        <begin position="365"/>
        <end position="389"/>
    </location>
</feature>
<reference evidence="11 12" key="1">
    <citation type="journal article" date="2011" name="PLoS Genet.">
        <title>Genome sequencing and comparative transcriptomics of the model entomopathogenic fungi Metarhizium anisopliae and M. acridum.</title>
        <authorList>
            <person name="Gao Q."/>
            <person name="Jin K."/>
            <person name="Ying S.H."/>
            <person name="Zhang Y."/>
            <person name="Xiao G."/>
            <person name="Shang Y."/>
            <person name="Duan Z."/>
            <person name="Hu X."/>
            <person name="Xie X.Q."/>
            <person name="Zhou G."/>
            <person name="Peng G."/>
            <person name="Luo Z."/>
            <person name="Huang W."/>
            <person name="Wang B."/>
            <person name="Fang W."/>
            <person name="Wang S."/>
            <person name="Zhong Y."/>
            <person name="Ma L.J."/>
            <person name="St Leger R.J."/>
            <person name="Zhao G.P."/>
            <person name="Pei Y."/>
            <person name="Feng M.G."/>
            <person name="Xia Y."/>
            <person name="Wang C."/>
        </authorList>
    </citation>
    <scope>NUCLEOTIDE SEQUENCE [LARGE SCALE GENOMIC DNA]</scope>
    <source>
        <strain evidence="11 12">CQMa 102</strain>
    </source>
</reference>
<dbReference type="Gene3D" id="1.20.1250.20">
    <property type="entry name" value="MFS general substrate transporter like domains"/>
    <property type="match status" value="1"/>
</dbReference>
<dbReference type="InterPro" id="IPR011701">
    <property type="entry name" value="MFS"/>
</dbReference>
<proteinExistence type="inferred from homology"/>
<evidence type="ECO:0000256" key="1">
    <source>
        <dbReference type="ARBA" id="ARBA00004141"/>
    </source>
</evidence>
<evidence type="ECO:0000256" key="9">
    <source>
        <dbReference type="SAM" id="Phobius"/>
    </source>
</evidence>
<evidence type="ECO:0000256" key="8">
    <source>
        <dbReference type="SAM" id="MobiDB-lite"/>
    </source>
</evidence>
<dbReference type="InParanoid" id="E9E0W4"/>
<dbReference type="SUPFAM" id="SSF103473">
    <property type="entry name" value="MFS general substrate transporter"/>
    <property type="match status" value="1"/>
</dbReference>
<feature type="transmembrane region" description="Helical" evidence="9">
    <location>
        <begin position="458"/>
        <end position="477"/>
    </location>
</feature>
<sequence length="583" mass="64408">MATGEKVRRGDDNGAAMSESSLSHTLSRASHTRPLDRMRSQNGYGVDDDSDPAPGDGGEAHNETASSEASKDPYEVGWDGGDNDPLCPRSFSKGRKWLITIIVSHVGLCVTCASSIYTSTYTKMEHEFHNSRIVSVLGLSTFVLGIAFGPMFLSPLSEFYGRRPIYLVSWTTFVIFLIPQAVAKNIATILVFRFFDGFTGSAFLAVSGGTVGDLFARHELQAPMALFSVSPFIGPSLGPLLGGFINYNADWSWTYYVLLIWSGIIWGAVVFFVPETYLTQAVRGASGSQFGSSAILHLAVMFVSDKEYEALTTSLTLTDPILLRNKAKKLRQGTGDDRWLAPTEKVRKSVVRAVGRSLRRPFELLFFEPMCLNLCLFSALLLGILYLFFGAFPLVFGTNHGFNVWQVGMSFLGIFVGMILGVLTDPVWHRVRTRLVQKLETETGVPGASEPEFRLPPAIMGAFLVPAGIFMFGWSTYPWVHWIVPIIGSCVFAIGNVLLFTGIFTFLVDAYPLYAASALAANAFVRCIFAAAFPLFGVQMYEKLGYQWASSLLAFLMVAMVPFPYIFFRYGRRIRSKSRYAKS</sequence>
<feature type="transmembrane region" description="Helical" evidence="9">
    <location>
        <begin position="513"/>
        <end position="536"/>
    </location>
</feature>
<dbReference type="AlphaFoldDB" id="E9E0W4"/>
<gene>
    <name evidence="11" type="ORF">MAC_03512</name>
</gene>
<keyword evidence="6 9" id="KW-1133">Transmembrane helix</keyword>
<dbReference type="PANTHER" id="PTHR23502:SF7">
    <property type="entry name" value="DRUG_PROTON ANTIPORTER YHK8-RELATED"/>
    <property type="match status" value="1"/>
</dbReference>
<dbReference type="PROSITE" id="PS50850">
    <property type="entry name" value="MFS"/>
    <property type="match status" value="1"/>
</dbReference>
<feature type="transmembrane region" description="Helical" evidence="9">
    <location>
        <begin position="548"/>
        <end position="568"/>
    </location>
</feature>
<feature type="domain" description="Major facilitator superfamily (MFS) profile" evidence="10">
    <location>
        <begin position="99"/>
        <end position="577"/>
    </location>
</feature>
<feature type="transmembrane region" description="Helical" evidence="9">
    <location>
        <begin position="189"/>
        <end position="212"/>
    </location>
</feature>
<evidence type="ECO:0000256" key="6">
    <source>
        <dbReference type="ARBA" id="ARBA00022989"/>
    </source>
</evidence>
<dbReference type="Pfam" id="PF07690">
    <property type="entry name" value="MFS_1"/>
    <property type="match status" value="1"/>
</dbReference>
<dbReference type="GO" id="GO:0022857">
    <property type="term" value="F:transmembrane transporter activity"/>
    <property type="evidence" value="ECO:0007669"/>
    <property type="project" value="InterPro"/>
</dbReference>
<comment type="subcellular location">
    <subcellularLocation>
        <location evidence="2">Cell membrane</location>
    </subcellularLocation>
    <subcellularLocation>
        <location evidence="1">Membrane</location>
        <topology evidence="1">Multi-pass membrane protein</topology>
    </subcellularLocation>
</comment>
<dbReference type="HOGENOM" id="CLU_008455_11_5_1"/>
<dbReference type="PROSITE" id="PS00216">
    <property type="entry name" value="SUGAR_TRANSPORT_1"/>
    <property type="match status" value="1"/>
</dbReference>
<dbReference type="OrthoDB" id="3561359at2759"/>
<feature type="compositionally biased region" description="Basic and acidic residues" evidence="8">
    <location>
        <begin position="1"/>
        <end position="12"/>
    </location>
</feature>
<dbReference type="PANTHER" id="PTHR23502">
    <property type="entry name" value="MAJOR FACILITATOR SUPERFAMILY"/>
    <property type="match status" value="1"/>
</dbReference>
<name>E9E0W4_METAQ</name>
<evidence type="ECO:0000259" key="10">
    <source>
        <dbReference type="PROSITE" id="PS50850"/>
    </source>
</evidence>
<evidence type="ECO:0000313" key="11">
    <source>
        <dbReference type="EMBL" id="EFY90518.1"/>
    </source>
</evidence>
<dbReference type="GO" id="GO:0042908">
    <property type="term" value="P:xenobiotic transport"/>
    <property type="evidence" value="ECO:0007669"/>
    <property type="project" value="UniProtKB-ARBA"/>
</dbReference>
<evidence type="ECO:0000256" key="2">
    <source>
        <dbReference type="ARBA" id="ARBA00004236"/>
    </source>
</evidence>
<feature type="transmembrane region" description="Helical" evidence="9">
    <location>
        <begin position="133"/>
        <end position="153"/>
    </location>
</feature>
<dbReference type="InterPro" id="IPR005829">
    <property type="entry name" value="Sugar_transporter_CS"/>
</dbReference>
<evidence type="ECO:0000313" key="12">
    <source>
        <dbReference type="Proteomes" id="UP000002499"/>
    </source>
</evidence>
<feature type="transmembrane region" description="Helical" evidence="9">
    <location>
        <begin position="224"/>
        <end position="247"/>
    </location>
</feature>
<dbReference type="FunCoup" id="E9E0W4">
    <property type="interactions" value="17"/>
</dbReference>
<dbReference type="EMBL" id="GL698490">
    <property type="protein sequence ID" value="EFY90518.1"/>
    <property type="molecule type" value="Genomic_DNA"/>
</dbReference>
<dbReference type="InterPro" id="IPR020846">
    <property type="entry name" value="MFS_dom"/>
</dbReference>
<protein>
    <recommendedName>
        <fullName evidence="10">Major facilitator superfamily (MFS) profile domain-containing protein</fullName>
    </recommendedName>
</protein>
<dbReference type="InterPro" id="IPR036259">
    <property type="entry name" value="MFS_trans_sf"/>
</dbReference>
<comment type="similarity">
    <text evidence="3">Belongs to the major facilitator superfamily.</text>
</comment>
<dbReference type="CDD" id="cd17323">
    <property type="entry name" value="MFS_Tpo1_MDR_like"/>
    <property type="match status" value="1"/>
</dbReference>
<feature type="transmembrane region" description="Helical" evidence="9">
    <location>
        <begin position="165"/>
        <end position="183"/>
    </location>
</feature>
<evidence type="ECO:0000256" key="7">
    <source>
        <dbReference type="ARBA" id="ARBA00023136"/>
    </source>
</evidence>
<keyword evidence="12" id="KW-1185">Reference proteome</keyword>
<evidence type="ECO:0000256" key="4">
    <source>
        <dbReference type="ARBA" id="ARBA00022475"/>
    </source>
</evidence>
<dbReference type="GO" id="GO:0140115">
    <property type="term" value="P:export across plasma membrane"/>
    <property type="evidence" value="ECO:0007669"/>
    <property type="project" value="UniProtKB-ARBA"/>
</dbReference>
<dbReference type="OMA" id="HELQAPM"/>
<feature type="transmembrane region" description="Helical" evidence="9">
    <location>
        <begin position="409"/>
        <end position="428"/>
    </location>
</feature>
<feature type="compositionally biased region" description="Polar residues" evidence="8">
    <location>
        <begin position="18"/>
        <end position="29"/>
    </location>
</feature>
<organism evidence="12">
    <name type="scientific">Metarhizium acridum (strain CQMa 102)</name>
    <dbReference type="NCBI Taxonomy" id="655827"/>
    <lineage>
        <taxon>Eukaryota</taxon>
        <taxon>Fungi</taxon>
        <taxon>Dikarya</taxon>
        <taxon>Ascomycota</taxon>
        <taxon>Pezizomycotina</taxon>
        <taxon>Sordariomycetes</taxon>
        <taxon>Hypocreomycetidae</taxon>
        <taxon>Hypocreales</taxon>
        <taxon>Clavicipitaceae</taxon>
        <taxon>Metarhizium</taxon>
    </lineage>
</organism>
<keyword evidence="5 9" id="KW-0812">Transmembrane</keyword>